<accession>A0AAU9QTF8</accession>
<evidence type="ECO:0000313" key="1">
    <source>
        <dbReference type="EMBL" id="CAH1599482.1"/>
    </source>
</evidence>
<comment type="caution">
    <text evidence="1">The sequence shown here is derived from an EMBL/GenBank/DDBJ whole genome shotgun (WGS) entry which is preliminary data.</text>
</comment>
<sequence length="57" mass="6316">MRDILGNQAATFSGLLHTNSQSMRIVKCFPAYILTVLHIYELLCTLSDVMGVGFLIV</sequence>
<evidence type="ECO:0008006" key="3">
    <source>
        <dbReference type="Google" id="ProtNLM"/>
    </source>
</evidence>
<organism evidence="1 2">
    <name type="scientific">Vibrio jasicida</name>
    <dbReference type="NCBI Taxonomy" id="766224"/>
    <lineage>
        <taxon>Bacteria</taxon>
        <taxon>Pseudomonadati</taxon>
        <taxon>Pseudomonadota</taxon>
        <taxon>Gammaproteobacteria</taxon>
        <taxon>Vibrionales</taxon>
        <taxon>Vibrionaceae</taxon>
        <taxon>Vibrio</taxon>
    </lineage>
</organism>
<name>A0AAU9QTF8_9VIBR</name>
<dbReference type="EMBL" id="CAKMUD010000094">
    <property type="protein sequence ID" value="CAH1599482.1"/>
    <property type="molecule type" value="Genomic_DNA"/>
</dbReference>
<proteinExistence type="predicted"/>
<reference evidence="1" key="1">
    <citation type="submission" date="2022-01" db="EMBL/GenBank/DDBJ databases">
        <authorList>
            <person name="Lagorce A."/>
        </authorList>
    </citation>
    <scope>NUCLEOTIDE SEQUENCE</scope>
    <source>
        <strain evidence="1">Th15_F1_A12</strain>
    </source>
</reference>
<protein>
    <recommendedName>
        <fullName evidence="3">DUF3265 domain-containing protein</fullName>
    </recommendedName>
</protein>
<dbReference type="AlphaFoldDB" id="A0AAU9QTF8"/>
<evidence type="ECO:0000313" key="2">
    <source>
        <dbReference type="Proteomes" id="UP001295462"/>
    </source>
</evidence>
<gene>
    <name evidence="1" type="ORF">THF1A12_40162</name>
</gene>
<dbReference type="Proteomes" id="UP001295462">
    <property type="component" value="Unassembled WGS sequence"/>
</dbReference>